<name>A0ABY4IGV9_9MICO</name>
<dbReference type="PRINTS" id="PR00111">
    <property type="entry name" value="ABHYDROLASE"/>
</dbReference>
<accession>A0ABY4IGV9</accession>
<keyword evidence="3" id="KW-1185">Reference proteome</keyword>
<sequence length="250" mass="26476">MHHETSGPAGTRPLLLLHGGGVAGWMWDPVRARLGEQQRVIVPDLPGHGASASEPYESHAATVDALARILEHESAPATVVGFSLGAQLTVLLAAQRPDLVSDAVVISAQAEPARAIGPTLALLRATAGLAKNERFARLQARELFVPDDLLPSYLRTSAGISRETLVTAVAENLRFAPPPAWSQFPGSALVLVGQKEKKLMHRSAAALHRALPGSTLVTVDGCGHGIPLQRPQWLAELLRARMDGPRAEAG</sequence>
<dbReference type="RefSeq" id="WP_247981544.1">
    <property type="nucleotide sequence ID" value="NZ_CP078076.1"/>
</dbReference>
<keyword evidence="2" id="KW-0378">Hydrolase</keyword>
<gene>
    <name evidence="2" type="ORF">KV394_12045</name>
</gene>
<evidence type="ECO:0000313" key="2">
    <source>
        <dbReference type="EMBL" id="UPL11797.1"/>
    </source>
</evidence>
<dbReference type="EMBL" id="CP078076">
    <property type="protein sequence ID" value="UPL11797.1"/>
    <property type="molecule type" value="Genomic_DNA"/>
</dbReference>
<feature type="domain" description="AB hydrolase-1" evidence="1">
    <location>
        <begin position="14"/>
        <end position="236"/>
    </location>
</feature>
<reference evidence="2 3" key="1">
    <citation type="submission" date="2021-06" db="EMBL/GenBank/DDBJ databases">
        <title>Genome-based taxonomic framework of Microbacterium strains isolated from marine environment, the description of four new species and reclassification of four preexisting species.</title>
        <authorList>
            <person name="Lee S.D."/>
            <person name="Kim S.-M."/>
            <person name="Byeon Y.-S."/>
            <person name="Yang H.L."/>
            <person name="Kim I.S."/>
        </authorList>
    </citation>
    <scope>NUCLEOTIDE SEQUENCE [LARGE SCALE GENOMIC DNA]</scope>
    <source>
        <strain evidence="2 3">SSW1-51</strain>
    </source>
</reference>
<dbReference type="InterPro" id="IPR029058">
    <property type="entry name" value="AB_hydrolase_fold"/>
</dbReference>
<dbReference type="SUPFAM" id="SSF53474">
    <property type="entry name" value="alpha/beta-Hydrolases"/>
    <property type="match status" value="1"/>
</dbReference>
<dbReference type="GO" id="GO:0016787">
    <property type="term" value="F:hydrolase activity"/>
    <property type="evidence" value="ECO:0007669"/>
    <property type="project" value="UniProtKB-KW"/>
</dbReference>
<dbReference type="Pfam" id="PF12697">
    <property type="entry name" value="Abhydrolase_6"/>
    <property type="match status" value="1"/>
</dbReference>
<dbReference type="InterPro" id="IPR050266">
    <property type="entry name" value="AB_hydrolase_sf"/>
</dbReference>
<dbReference type="InterPro" id="IPR000073">
    <property type="entry name" value="AB_hydrolase_1"/>
</dbReference>
<dbReference type="Gene3D" id="3.40.50.1820">
    <property type="entry name" value="alpha/beta hydrolase"/>
    <property type="match status" value="1"/>
</dbReference>
<dbReference type="PANTHER" id="PTHR43798">
    <property type="entry name" value="MONOACYLGLYCEROL LIPASE"/>
    <property type="match status" value="1"/>
</dbReference>
<proteinExistence type="predicted"/>
<organism evidence="2 3">
    <name type="scientific">Microbacterium sufflavum</name>
    <dbReference type="NCBI Taxonomy" id="2851649"/>
    <lineage>
        <taxon>Bacteria</taxon>
        <taxon>Bacillati</taxon>
        <taxon>Actinomycetota</taxon>
        <taxon>Actinomycetes</taxon>
        <taxon>Micrococcales</taxon>
        <taxon>Microbacteriaceae</taxon>
        <taxon>Microbacterium</taxon>
    </lineage>
</organism>
<dbReference type="Proteomes" id="UP000831467">
    <property type="component" value="Chromosome"/>
</dbReference>
<evidence type="ECO:0000313" key="3">
    <source>
        <dbReference type="Proteomes" id="UP000831467"/>
    </source>
</evidence>
<protein>
    <submittedName>
        <fullName evidence="2">Alpha/beta hydrolase</fullName>
    </submittedName>
</protein>
<evidence type="ECO:0000259" key="1">
    <source>
        <dbReference type="Pfam" id="PF12697"/>
    </source>
</evidence>